<evidence type="ECO:0000259" key="1">
    <source>
        <dbReference type="PROSITE" id="PS51186"/>
    </source>
</evidence>
<proteinExistence type="predicted"/>
<name>A0A6N9Z5N8_9BIFI</name>
<accession>A0A6N9Z5N8</accession>
<comment type="caution">
    <text evidence="2">The sequence shown here is derived from an EMBL/GenBank/DDBJ whole genome shotgun (WGS) entry which is preliminary data.</text>
</comment>
<keyword evidence="2" id="KW-0808">Transferase</keyword>
<protein>
    <submittedName>
        <fullName evidence="2">GNAT family N-acetyltransferase</fullName>
    </submittedName>
</protein>
<dbReference type="SUPFAM" id="SSF55729">
    <property type="entry name" value="Acyl-CoA N-acyltransferases (Nat)"/>
    <property type="match status" value="1"/>
</dbReference>
<dbReference type="GO" id="GO:0016747">
    <property type="term" value="F:acyltransferase activity, transferring groups other than amino-acyl groups"/>
    <property type="evidence" value="ECO:0007669"/>
    <property type="project" value="InterPro"/>
</dbReference>
<dbReference type="Pfam" id="PF00583">
    <property type="entry name" value="Acetyltransf_1"/>
    <property type="match status" value="1"/>
</dbReference>
<evidence type="ECO:0000313" key="2">
    <source>
        <dbReference type="EMBL" id="NEG89811.1"/>
    </source>
</evidence>
<sequence>MSESARPTTPSRTGITERLKNLIRRPTVDCGTTHERIGIRPVANEIEAQEVWLLLAEQIAHPANRPRPQVIRYDDGTLRPTLIGAWSKNGLIGAAFVEPDEIAAQDFARFGDHDAAQIIRSHVAILEGIAVIPERRREGVGLKIKLFCDAWAAQHHAKVILGIPTNMAARRLNEKAGHTVLEANVGLVMQITDKYNTPISHPVAMCRTQDDGFSAWAWRILSKTTGAAIHIGEYGPIPVKGGADEQSGQVRWLDSTGATGLDVLRGIICRLIHSLV</sequence>
<organism evidence="2 3">
    <name type="scientific">Bifidobacterium aerophilum</name>
    <dbReference type="NCBI Taxonomy" id="1798155"/>
    <lineage>
        <taxon>Bacteria</taxon>
        <taxon>Bacillati</taxon>
        <taxon>Actinomycetota</taxon>
        <taxon>Actinomycetes</taxon>
        <taxon>Bifidobacteriales</taxon>
        <taxon>Bifidobacteriaceae</taxon>
        <taxon>Bifidobacterium</taxon>
    </lineage>
</organism>
<gene>
    <name evidence="2" type="ORF">GFD25_07420</name>
</gene>
<feature type="domain" description="N-acetyltransferase" evidence="1">
    <location>
        <begin position="37"/>
        <end position="194"/>
    </location>
</feature>
<dbReference type="InterPro" id="IPR016181">
    <property type="entry name" value="Acyl_CoA_acyltransferase"/>
</dbReference>
<dbReference type="PROSITE" id="PS51186">
    <property type="entry name" value="GNAT"/>
    <property type="match status" value="1"/>
</dbReference>
<dbReference type="Gene3D" id="3.40.630.30">
    <property type="match status" value="1"/>
</dbReference>
<dbReference type="InterPro" id="IPR000182">
    <property type="entry name" value="GNAT_dom"/>
</dbReference>
<dbReference type="EMBL" id="WHZW01000014">
    <property type="protein sequence ID" value="NEG89811.1"/>
    <property type="molecule type" value="Genomic_DNA"/>
</dbReference>
<dbReference type="RefSeq" id="WP_420837549.1">
    <property type="nucleotide sequence ID" value="NZ_WHZW01000014.1"/>
</dbReference>
<dbReference type="Proteomes" id="UP000469194">
    <property type="component" value="Unassembled WGS sequence"/>
</dbReference>
<evidence type="ECO:0000313" key="3">
    <source>
        <dbReference type="Proteomes" id="UP000469194"/>
    </source>
</evidence>
<dbReference type="AlphaFoldDB" id="A0A6N9Z5N8"/>
<reference evidence="2 3" key="1">
    <citation type="submission" date="2019-10" db="EMBL/GenBank/DDBJ databases">
        <title>Bifidobacterium from non-human primates.</title>
        <authorList>
            <person name="Modesto M."/>
        </authorList>
    </citation>
    <scope>NUCLEOTIDE SEQUENCE [LARGE SCALE GENOMIC DNA]</scope>
    <source>
        <strain evidence="2 3">TRE17</strain>
    </source>
</reference>
<keyword evidence="3" id="KW-1185">Reference proteome</keyword>